<evidence type="ECO:0000256" key="4">
    <source>
        <dbReference type="PROSITE-ProRule" id="PRU00134"/>
    </source>
</evidence>
<evidence type="ECO:0000259" key="5">
    <source>
        <dbReference type="PROSITE" id="PS50865"/>
    </source>
</evidence>
<name>J0LDS0_AURST</name>
<gene>
    <name evidence="6" type="ORF">AURDEDRAFT_176098</name>
</gene>
<dbReference type="GO" id="GO:0008270">
    <property type="term" value="F:zinc ion binding"/>
    <property type="evidence" value="ECO:0007669"/>
    <property type="project" value="UniProtKB-KW"/>
</dbReference>
<evidence type="ECO:0000256" key="3">
    <source>
        <dbReference type="ARBA" id="ARBA00022833"/>
    </source>
</evidence>
<dbReference type="InParanoid" id="J0LDS0"/>
<dbReference type="Pfam" id="PF01753">
    <property type="entry name" value="zf-MYND"/>
    <property type="match status" value="1"/>
</dbReference>
<reference evidence="7" key="1">
    <citation type="journal article" date="2012" name="Science">
        <title>The Paleozoic origin of enzymatic lignin decomposition reconstructed from 31 fungal genomes.</title>
        <authorList>
            <person name="Floudas D."/>
            <person name="Binder M."/>
            <person name="Riley R."/>
            <person name="Barry K."/>
            <person name="Blanchette R.A."/>
            <person name="Henrissat B."/>
            <person name="Martinez A.T."/>
            <person name="Otillar R."/>
            <person name="Spatafora J.W."/>
            <person name="Yadav J.S."/>
            <person name="Aerts A."/>
            <person name="Benoit I."/>
            <person name="Boyd A."/>
            <person name="Carlson A."/>
            <person name="Copeland A."/>
            <person name="Coutinho P.M."/>
            <person name="de Vries R.P."/>
            <person name="Ferreira P."/>
            <person name="Findley K."/>
            <person name="Foster B."/>
            <person name="Gaskell J."/>
            <person name="Glotzer D."/>
            <person name="Gorecki P."/>
            <person name="Heitman J."/>
            <person name="Hesse C."/>
            <person name="Hori C."/>
            <person name="Igarashi K."/>
            <person name="Jurgens J.A."/>
            <person name="Kallen N."/>
            <person name="Kersten P."/>
            <person name="Kohler A."/>
            <person name="Kuees U."/>
            <person name="Kumar T.K.A."/>
            <person name="Kuo A."/>
            <person name="LaButti K."/>
            <person name="Larrondo L.F."/>
            <person name="Lindquist E."/>
            <person name="Ling A."/>
            <person name="Lombard V."/>
            <person name="Lucas S."/>
            <person name="Lundell T."/>
            <person name="Martin R."/>
            <person name="McLaughlin D.J."/>
            <person name="Morgenstern I."/>
            <person name="Morin E."/>
            <person name="Murat C."/>
            <person name="Nagy L.G."/>
            <person name="Nolan M."/>
            <person name="Ohm R.A."/>
            <person name="Patyshakuliyeva A."/>
            <person name="Rokas A."/>
            <person name="Ruiz-Duenas F.J."/>
            <person name="Sabat G."/>
            <person name="Salamov A."/>
            <person name="Samejima M."/>
            <person name="Schmutz J."/>
            <person name="Slot J.C."/>
            <person name="St John F."/>
            <person name="Stenlid J."/>
            <person name="Sun H."/>
            <person name="Sun S."/>
            <person name="Syed K."/>
            <person name="Tsang A."/>
            <person name="Wiebenga A."/>
            <person name="Young D."/>
            <person name="Pisabarro A."/>
            <person name="Eastwood D.C."/>
            <person name="Martin F."/>
            <person name="Cullen D."/>
            <person name="Grigoriev I.V."/>
            <person name="Hibbett D.S."/>
        </authorList>
    </citation>
    <scope>NUCLEOTIDE SEQUENCE [LARGE SCALE GENOMIC DNA]</scope>
    <source>
        <strain evidence="7">TFB10046</strain>
    </source>
</reference>
<sequence length="451" mass="51337">MARRLTGNEMELVFFLKVKAMQLQDPSHAGGCPDCLLFLAKVLHQPGIDAVYQPACHDFWNACISIVTTRRTDGEFDALREALRANAAACYDEGAHEPWTSRDLEDPLHRHVHALYECLFSVLSPDEPGQRTPLFSASGPKKIFGNTRGRWPLHPKDLFPHGERQTMEMHIRWCCELFSPVPVYVLQRILFTCRPMMFPHLLKSPLREQFLWCIVQMLHADAGRDTFAWPATVGYKRPARLSSWLGPDSVGNNRNTVDSLLQVISDGPDAGNNDMAKLYEGYEAALLPAVHTALDMVQSGRAEHHGSLCHLASFLGRRMPGWEPHPLTRAWRLERSAENEADVFGQLQAQLKTQYYRRTCSGPSCNRGIQDTDDAKPLPLCSMCKFTQYCSKDCQKADWKRETWPHKDLCPMLRTFVPVLEAESGVFEEAFWTLNLELSQIPWLLTWVTKD</sequence>
<dbReference type="Gene3D" id="6.10.140.2220">
    <property type="match status" value="1"/>
</dbReference>
<keyword evidence="1" id="KW-0479">Metal-binding</keyword>
<accession>J0LDS0</accession>
<keyword evidence="3" id="KW-0862">Zinc</keyword>
<protein>
    <recommendedName>
        <fullName evidence="5">MYND-type domain-containing protein</fullName>
    </recommendedName>
</protein>
<dbReference type="PROSITE" id="PS50865">
    <property type="entry name" value="ZF_MYND_2"/>
    <property type="match status" value="1"/>
</dbReference>
<evidence type="ECO:0000256" key="2">
    <source>
        <dbReference type="ARBA" id="ARBA00022771"/>
    </source>
</evidence>
<dbReference type="AlphaFoldDB" id="J0LDS0"/>
<feature type="domain" description="MYND-type" evidence="5">
    <location>
        <begin position="362"/>
        <end position="410"/>
    </location>
</feature>
<dbReference type="Proteomes" id="UP000006514">
    <property type="component" value="Unassembled WGS sequence"/>
</dbReference>
<evidence type="ECO:0000256" key="1">
    <source>
        <dbReference type="ARBA" id="ARBA00022723"/>
    </source>
</evidence>
<keyword evidence="7" id="KW-1185">Reference proteome</keyword>
<organism evidence="6 7">
    <name type="scientific">Auricularia subglabra (strain TFB-10046 / SS5)</name>
    <name type="common">White-rot fungus</name>
    <name type="synonym">Auricularia delicata (strain TFB10046)</name>
    <dbReference type="NCBI Taxonomy" id="717982"/>
    <lineage>
        <taxon>Eukaryota</taxon>
        <taxon>Fungi</taxon>
        <taxon>Dikarya</taxon>
        <taxon>Basidiomycota</taxon>
        <taxon>Agaricomycotina</taxon>
        <taxon>Agaricomycetes</taxon>
        <taxon>Auriculariales</taxon>
        <taxon>Auriculariaceae</taxon>
        <taxon>Auricularia</taxon>
    </lineage>
</organism>
<dbReference type="SUPFAM" id="SSF144232">
    <property type="entry name" value="HIT/MYND zinc finger-like"/>
    <property type="match status" value="1"/>
</dbReference>
<dbReference type="InterPro" id="IPR002893">
    <property type="entry name" value="Znf_MYND"/>
</dbReference>
<proteinExistence type="predicted"/>
<dbReference type="EMBL" id="JH687917">
    <property type="protein sequence ID" value="EJD34845.1"/>
    <property type="molecule type" value="Genomic_DNA"/>
</dbReference>
<evidence type="ECO:0000313" key="7">
    <source>
        <dbReference type="Proteomes" id="UP000006514"/>
    </source>
</evidence>
<dbReference type="KEGG" id="adl:AURDEDRAFT_176098"/>
<keyword evidence="2 4" id="KW-0863">Zinc-finger</keyword>
<evidence type="ECO:0000313" key="6">
    <source>
        <dbReference type="EMBL" id="EJD34845.1"/>
    </source>
</evidence>
<dbReference type="OrthoDB" id="2998255at2759"/>